<comment type="caution">
    <text evidence="2">The sequence shown here is derived from an EMBL/GenBank/DDBJ whole genome shotgun (WGS) entry which is preliminary data.</text>
</comment>
<dbReference type="Gene3D" id="2.60.40.150">
    <property type="entry name" value="C2 domain"/>
    <property type="match status" value="1"/>
</dbReference>
<dbReference type="Proteomes" id="UP000217199">
    <property type="component" value="Unassembled WGS sequence"/>
</dbReference>
<organism evidence="2 3">
    <name type="scientific">Pyrrhoderma noxium</name>
    <dbReference type="NCBI Taxonomy" id="2282107"/>
    <lineage>
        <taxon>Eukaryota</taxon>
        <taxon>Fungi</taxon>
        <taxon>Dikarya</taxon>
        <taxon>Basidiomycota</taxon>
        <taxon>Agaricomycotina</taxon>
        <taxon>Agaricomycetes</taxon>
        <taxon>Hymenochaetales</taxon>
        <taxon>Hymenochaetaceae</taxon>
        <taxon>Pyrrhoderma</taxon>
    </lineage>
</organism>
<dbReference type="InterPro" id="IPR035892">
    <property type="entry name" value="C2_domain_sf"/>
</dbReference>
<evidence type="ECO:0000259" key="1">
    <source>
        <dbReference type="PROSITE" id="PS50004"/>
    </source>
</evidence>
<dbReference type="OrthoDB" id="163438at2759"/>
<dbReference type="InParanoid" id="A0A286UKE8"/>
<dbReference type="AlphaFoldDB" id="A0A286UKE8"/>
<proteinExistence type="predicted"/>
<sequence>MSGRALSRTRPDYYLNVKSVEIHESSWREIRRGWSGNPNLYVKMEYRKEKVWTKTVNGTLSPQFPDNQIVIKSSSNPEEEAILKLTVFHDSVSQVDITVGQLEICLQDIRKQTKDGKAQLRIISKRRNNAVGTITIHCEPVDYRQLVSKTQDVVAHNAKSMPQIIEVTENMESMIAEQSDIYVSMGTLFMKLDTFMKLVDRLSEIHPYTDAAWQVAKMIYSAISRQMKADAEIVDLVNDMSVTIDCVLEVKEMRNKINRLEYIVTQILLQITKCCSFIREYMGHGFFERMTLVESYQKIEDFRQDLSDLKEQLSLGIGTNTAVIVARMSSEIDTLCTLVFSHK</sequence>
<dbReference type="STRING" id="2282107.A0A286UKE8"/>
<dbReference type="SUPFAM" id="SSF49562">
    <property type="entry name" value="C2 domain (Calcium/lipid-binding domain, CaLB)"/>
    <property type="match status" value="1"/>
</dbReference>
<dbReference type="Pfam" id="PF00168">
    <property type="entry name" value="C2"/>
    <property type="match status" value="1"/>
</dbReference>
<accession>A0A286UKE8</accession>
<dbReference type="PROSITE" id="PS50004">
    <property type="entry name" value="C2"/>
    <property type="match status" value="1"/>
</dbReference>
<reference evidence="2 3" key="1">
    <citation type="journal article" date="2017" name="Mol. Ecol.">
        <title>Comparative and population genomic landscape of Phellinus noxius: A hypervariable fungus causing root rot in trees.</title>
        <authorList>
            <person name="Chung C.L."/>
            <person name="Lee T.J."/>
            <person name="Akiba M."/>
            <person name="Lee H.H."/>
            <person name="Kuo T.H."/>
            <person name="Liu D."/>
            <person name="Ke H.M."/>
            <person name="Yokoi T."/>
            <person name="Roa M.B."/>
            <person name="Lu M.J."/>
            <person name="Chang Y.Y."/>
            <person name="Ann P.J."/>
            <person name="Tsai J.N."/>
            <person name="Chen C.Y."/>
            <person name="Tzean S.S."/>
            <person name="Ota Y."/>
            <person name="Hattori T."/>
            <person name="Sahashi N."/>
            <person name="Liou R.F."/>
            <person name="Kikuchi T."/>
            <person name="Tsai I.J."/>
        </authorList>
    </citation>
    <scope>NUCLEOTIDE SEQUENCE [LARGE SCALE GENOMIC DNA]</scope>
    <source>
        <strain evidence="2 3">FFPRI411160</strain>
    </source>
</reference>
<feature type="domain" description="C2" evidence="1">
    <location>
        <begin position="1"/>
        <end position="121"/>
    </location>
</feature>
<evidence type="ECO:0000313" key="3">
    <source>
        <dbReference type="Proteomes" id="UP000217199"/>
    </source>
</evidence>
<dbReference type="EMBL" id="NBII01000004">
    <property type="protein sequence ID" value="PAV19954.1"/>
    <property type="molecule type" value="Genomic_DNA"/>
</dbReference>
<name>A0A286UKE8_9AGAM</name>
<gene>
    <name evidence="2" type="ORF">PNOK_0488800</name>
</gene>
<evidence type="ECO:0000313" key="2">
    <source>
        <dbReference type="EMBL" id="PAV19954.1"/>
    </source>
</evidence>
<dbReference type="InterPro" id="IPR000008">
    <property type="entry name" value="C2_dom"/>
</dbReference>
<keyword evidence="3" id="KW-1185">Reference proteome</keyword>
<protein>
    <submittedName>
        <fullName evidence="2">WD40 domain containing protein</fullName>
    </submittedName>
</protein>